<dbReference type="OrthoDB" id="9800966at2"/>
<evidence type="ECO:0000313" key="5">
    <source>
        <dbReference type="EMBL" id="TIH29067.1"/>
    </source>
</evidence>
<dbReference type="Pfam" id="PF01638">
    <property type="entry name" value="HxlR"/>
    <property type="match status" value="1"/>
</dbReference>
<dbReference type="GO" id="GO:0003677">
    <property type="term" value="F:DNA binding"/>
    <property type="evidence" value="ECO:0007669"/>
    <property type="project" value="UniProtKB-KW"/>
</dbReference>
<dbReference type="InterPro" id="IPR002577">
    <property type="entry name" value="HTH_HxlR"/>
</dbReference>
<keyword evidence="2" id="KW-0238">DNA-binding</keyword>
<dbReference type="RefSeq" id="WP_136643711.1">
    <property type="nucleotide sequence ID" value="NZ_QYRT01000063.1"/>
</dbReference>
<dbReference type="SUPFAM" id="SSF46785">
    <property type="entry name" value="Winged helix' DNA-binding domain"/>
    <property type="match status" value="1"/>
</dbReference>
<dbReference type="Proteomes" id="UP000306192">
    <property type="component" value="Unassembled WGS sequence"/>
</dbReference>
<dbReference type="Gene3D" id="1.10.10.10">
    <property type="entry name" value="Winged helix-like DNA-binding domain superfamily/Winged helix DNA-binding domain"/>
    <property type="match status" value="1"/>
</dbReference>
<evidence type="ECO:0000259" key="4">
    <source>
        <dbReference type="PROSITE" id="PS51118"/>
    </source>
</evidence>
<evidence type="ECO:0000313" key="6">
    <source>
        <dbReference type="Proteomes" id="UP000306192"/>
    </source>
</evidence>
<name>A0A4T2BD79_9MICO</name>
<organism evidence="5 6">
    <name type="scientific">Subtercola vilae</name>
    <dbReference type="NCBI Taxonomy" id="2056433"/>
    <lineage>
        <taxon>Bacteria</taxon>
        <taxon>Bacillati</taxon>
        <taxon>Actinomycetota</taxon>
        <taxon>Actinomycetes</taxon>
        <taxon>Micrococcales</taxon>
        <taxon>Microbacteriaceae</taxon>
        <taxon>Subtercola</taxon>
    </lineage>
</organism>
<dbReference type="InterPro" id="IPR036388">
    <property type="entry name" value="WH-like_DNA-bd_sf"/>
</dbReference>
<comment type="caution">
    <text evidence="5">The sequence shown here is derived from an EMBL/GenBank/DDBJ whole genome shotgun (WGS) entry which is preliminary data.</text>
</comment>
<dbReference type="InterPro" id="IPR036390">
    <property type="entry name" value="WH_DNA-bd_sf"/>
</dbReference>
<dbReference type="AlphaFoldDB" id="A0A4T2BD79"/>
<proteinExistence type="predicted"/>
<evidence type="ECO:0000256" key="3">
    <source>
        <dbReference type="ARBA" id="ARBA00023163"/>
    </source>
</evidence>
<keyword evidence="3" id="KW-0804">Transcription</keyword>
<gene>
    <name evidence="5" type="ORF">D4765_18105</name>
</gene>
<accession>A0A4T2BD79</accession>
<dbReference type="PANTHER" id="PTHR33204:SF37">
    <property type="entry name" value="HTH-TYPE TRANSCRIPTIONAL REGULATOR YODB"/>
    <property type="match status" value="1"/>
</dbReference>
<evidence type="ECO:0000256" key="2">
    <source>
        <dbReference type="ARBA" id="ARBA00023125"/>
    </source>
</evidence>
<keyword evidence="6" id="KW-1185">Reference proteome</keyword>
<evidence type="ECO:0000256" key="1">
    <source>
        <dbReference type="ARBA" id="ARBA00023015"/>
    </source>
</evidence>
<feature type="domain" description="HTH hxlR-type" evidence="4">
    <location>
        <begin position="13"/>
        <end position="110"/>
    </location>
</feature>
<reference evidence="5 6" key="1">
    <citation type="journal article" date="2019" name="Microorganisms">
        <title>Systematic Affiliation and Genome Analysis of Subtercola vilae DB165(T) with Particular Emphasis on Cold Adaptation of an Isolate from a High-Altitude Cold Volcano Lake.</title>
        <authorList>
            <person name="Villalobos A.S."/>
            <person name="Wiese J."/>
            <person name="Imhoff J.F."/>
            <person name="Dorador C."/>
            <person name="Keller A."/>
            <person name="Hentschel U."/>
        </authorList>
    </citation>
    <scope>NUCLEOTIDE SEQUENCE [LARGE SCALE GENOMIC DNA]</scope>
    <source>
        <strain evidence="5 6">DB165</strain>
    </source>
</reference>
<protein>
    <submittedName>
        <fullName evidence="5">Transcriptional regulator</fullName>
    </submittedName>
</protein>
<dbReference type="PROSITE" id="PS51118">
    <property type="entry name" value="HTH_HXLR"/>
    <property type="match status" value="1"/>
</dbReference>
<dbReference type="EMBL" id="QYRT01000063">
    <property type="protein sequence ID" value="TIH29067.1"/>
    <property type="molecule type" value="Genomic_DNA"/>
</dbReference>
<dbReference type="PANTHER" id="PTHR33204">
    <property type="entry name" value="TRANSCRIPTIONAL REGULATOR, MARR FAMILY"/>
    <property type="match status" value="1"/>
</dbReference>
<sequence>MQTIINHIDDAACRRFQTSLELVGKRWSSGILLAIARGEARFSDIAATVDGLSDRLLSVRLKELEQSGLVARSVVASTPVQVRYELTERGADLMDSLEPLVRYGQRWEQG</sequence>
<keyword evidence="1" id="KW-0805">Transcription regulation</keyword>